<protein>
    <submittedName>
        <fullName evidence="2">Uncharacterized protein</fullName>
    </submittedName>
</protein>
<evidence type="ECO:0000256" key="1">
    <source>
        <dbReference type="SAM" id="MobiDB-lite"/>
    </source>
</evidence>
<feature type="compositionally biased region" description="Basic and acidic residues" evidence="1">
    <location>
        <begin position="247"/>
        <end position="261"/>
    </location>
</feature>
<evidence type="ECO:0000313" key="3">
    <source>
        <dbReference type="Proteomes" id="UP001295684"/>
    </source>
</evidence>
<sequence length="713" mass="81578">MSGPQKESLPKKFLKFLNDRSEFNRSNSLKMEDLVYEEEFSGIYYYHFECSSIEPDHLSKDCDEEDPAGIECEMDEESCRRTTFAYSQPSEKKIDFPKHFNFQVEVRGLGKNLTSCDFQESCEKYSEACHISQLLDEPTVAEDSVGSKVNEVSSTGLTSEGEGLHGEGTKENVVADLGRSVKATTQSSDNSEPNDHSKPSNHSEPTDHPTPKSSLPRTMFSNFPLPAYSPHSKIRSTPPSNHPSHSLLEDLTSKTETRSSPEEIFSGSSEEVKVEDIEAGVAQGIDERGQMEQQRRFLMEEIEKKMVYVEKCDFQFNMPYDWTNLKIKELQSLDRILEKIPEELDKECDEEENLIIFIKEGPFLVKILHPTFNPQVEDWRIKATSQTKIPITNLVSIPHNSTTFAPAQITKVLKGLRTSISESEDRPNFRIYKNPTFHTLYQIPTLLQSLASQQDPNSSIHSPIPLEQSVPDHSIISSSQPYNFPLNYLKEEQRAASQEQIKEMAERKYGIVKNWHGEIGRDQEECVDPFQIIFEGFDFSEDYECFLELVQRVVTQGIMRVEFEKCVFPCFTEERLEEVVFVTPSEQMRPLYGISFVGCVFGGIYQEEKNYEYDKADQIGLLLNCPGLPSPLRDPNVELQIEGGISSISFKNNKFTDIEMAKLKVYLCYAENLLIFEEDKKEKEGEEGEDEEVEEDEEIEEENKKAAKEESKE</sequence>
<evidence type="ECO:0000313" key="2">
    <source>
        <dbReference type="EMBL" id="CAI2386009.1"/>
    </source>
</evidence>
<feature type="region of interest" description="Disordered" evidence="1">
    <location>
        <begin position="679"/>
        <end position="713"/>
    </location>
</feature>
<reference evidence="2" key="1">
    <citation type="submission" date="2023-07" db="EMBL/GenBank/DDBJ databases">
        <authorList>
            <consortium name="AG Swart"/>
            <person name="Singh M."/>
            <person name="Singh A."/>
            <person name="Seah K."/>
            <person name="Emmerich C."/>
        </authorList>
    </citation>
    <scope>NUCLEOTIDE SEQUENCE</scope>
    <source>
        <strain evidence="2">DP1</strain>
    </source>
</reference>
<proteinExistence type="predicted"/>
<dbReference type="EMBL" id="CAMPGE010028489">
    <property type="protein sequence ID" value="CAI2386009.1"/>
    <property type="molecule type" value="Genomic_DNA"/>
</dbReference>
<feature type="region of interest" description="Disordered" evidence="1">
    <location>
        <begin position="181"/>
        <end position="272"/>
    </location>
</feature>
<gene>
    <name evidence="2" type="ORF">ECRASSUSDP1_LOCUS27608</name>
</gene>
<dbReference type="Proteomes" id="UP001295684">
    <property type="component" value="Unassembled WGS sequence"/>
</dbReference>
<feature type="compositionally biased region" description="Acidic residues" evidence="1">
    <location>
        <begin position="685"/>
        <end position="701"/>
    </location>
</feature>
<name>A0AAD1Y7P7_EUPCR</name>
<feature type="compositionally biased region" description="Polar residues" evidence="1">
    <location>
        <begin position="211"/>
        <end position="221"/>
    </location>
</feature>
<feature type="compositionally biased region" description="Polar residues" evidence="1">
    <location>
        <begin position="235"/>
        <end position="244"/>
    </location>
</feature>
<comment type="caution">
    <text evidence="2">The sequence shown here is derived from an EMBL/GenBank/DDBJ whole genome shotgun (WGS) entry which is preliminary data.</text>
</comment>
<organism evidence="2 3">
    <name type="scientific">Euplotes crassus</name>
    <dbReference type="NCBI Taxonomy" id="5936"/>
    <lineage>
        <taxon>Eukaryota</taxon>
        <taxon>Sar</taxon>
        <taxon>Alveolata</taxon>
        <taxon>Ciliophora</taxon>
        <taxon>Intramacronucleata</taxon>
        <taxon>Spirotrichea</taxon>
        <taxon>Hypotrichia</taxon>
        <taxon>Euplotida</taxon>
        <taxon>Euplotidae</taxon>
        <taxon>Moneuplotes</taxon>
    </lineage>
</organism>
<dbReference type="AlphaFoldDB" id="A0AAD1Y7P7"/>
<accession>A0AAD1Y7P7</accession>
<feature type="compositionally biased region" description="Basic and acidic residues" evidence="1">
    <location>
        <begin position="702"/>
        <end position="713"/>
    </location>
</feature>
<feature type="compositionally biased region" description="Polar residues" evidence="1">
    <location>
        <begin position="182"/>
        <end position="191"/>
    </location>
</feature>
<feature type="region of interest" description="Disordered" evidence="1">
    <location>
        <begin position="140"/>
        <end position="169"/>
    </location>
</feature>
<keyword evidence="3" id="KW-1185">Reference proteome</keyword>